<reference evidence="2 3" key="1">
    <citation type="submission" date="2019-11" db="EMBL/GenBank/DDBJ databases">
        <title>Novel species isolated from a subtropical stream in China.</title>
        <authorList>
            <person name="Lu H."/>
        </authorList>
    </citation>
    <scope>NUCLEOTIDE SEQUENCE [LARGE SCALE GENOMIC DNA]</scope>
    <source>
        <strain evidence="2 3">FT80W</strain>
    </source>
</reference>
<dbReference type="PANTHER" id="PTHR13833">
    <property type="match status" value="1"/>
</dbReference>
<keyword evidence="1" id="KW-0732">Signal</keyword>
<evidence type="ECO:0000313" key="2">
    <source>
        <dbReference type="EMBL" id="MRW92099.1"/>
    </source>
</evidence>
<feature type="signal peptide" evidence="1">
    <location>
        <begin position="1"/>
        <end position="23"/>
    </location>
</feature>
<comment type="caution">
    <text evidence="2">The sequence shown here is derived from an EMBL/GenBank/DDBJ whole genome shotgun (WGS) entry which is preliminary data.</text>
</comment>
<keyword evidence="3" id="KW-1185">Reference proteome</keyword>
<dbReference type="RefSeq" id="WP_154379176.1">
    <property type="nucleotide sequence ID" value="NZ_WKJK01000010.1"/>
</dbReference>
<gene>
    <name evidence="2" type="ORF">GJ699_19060</name>
</gene>
<evidence type="ECO:0000313" key="3">
    <source>
        <dbReference type="Proteomes" id="UP000433309"/>
    </source>
</evidence>
<dbReference type="PANTHER" id="PTHR13833:SF71">
    <property type="entry name" value="NHL DOMAIN-CONTAINING PROTEIN"/>
    <property type="match status" value="1"/>
</dbReference>
<dbReference type="InterPro" id="IPR011042">
    <property type="entry name" value="6-blade_b-propeller_TolB-like"/>
</dbReference>
<organism evidence="2 3">
    <name type="scientific">Duganella guangzhouensis</name>
    <dbReference type="NCBI Taxonomy" id="2666084"/>
    <lineage>
        <taxon>Bacteria</taxon>
        <taxon>Pseudomonadati</taxon>
        <taxon>Pseudomonadota</taxon>
        <taxon>Betaproteobacteria</taxon>
        <taxon>Burkholderiales</taxon>
        <taxon>Oxalobacteraceae</taxon>
        <taxon>Telluria group</taxon>
        <taxon>Duganella</taxon>
    </lineage>
</organism>
<dbReference type="Gene3D" id="2.120.10.30">
    <property type="entry name" value="TolB, C-terminal domain"/>
    <property type="match status" value="2"/>
</dbReference>
<accession>A0A6I2L737</accession>
<name>A0A6I2L737_9BURK</name>
<feature type="chain" id="PRO_5026026003" evidence="1">
    <location>
        <begin position="24"/>
        <end position="418"/>
    </location>
</feature>
<dbReference type="AlphaFoldDB" id="A0A6I2L737"/>
<dbReference type="EMBL" id="WKJK01000010">
    <property type="protein sequence ID" value="MRW92099.1"/>
    <property type="molecule type" value="Genomic_DNA"/>
</dbReference>
<proteinExistence type="predicted"/>
<dbReference type="PROSITE" id="PS51257">
    <property type="entry name" value="PROKAR_LIPOPROTEIN"/>
    <property type="match status" value="1"/>
</dbReference>
<dbReference type="SUPFAM" id="SSF63829">
    <property type="entry name" value="Calcium-dependent phosphotriesterase"/>
    <property type="match status" value="1"/>
</dbReference>
<dbReference type="Proteomes" id="UP000433309">
    <property type="component" value="Unassembled WGS sequence"/>
</dbReference>
<sequence length="418" mass="41788">MKPYSMQCQLRATALVVAGLLSACGGSGSSAGGNSSGGGSASAPLPPSVTLTAAANQTLAGGKALPLSAGASDNSAITWTLGAGNVGTLSASSGASVNYTPPATVTANTDVTVNVSAGGVSKSLVLTVFPDPGAPGLTLVSGRLDTETLEQATDGPVASARFRESLSLTADPAGNLYVAGSCRISSPILIGVTLRKISAAGIVSTLASCTDSTWFGAADTVGNLKKIYLPSGLAADRGGNLYTATYFAPATAGVSSSDTIAVYKISPQGTMTLLAGAEGNHTADLKDGNGASARFLSPKVIGFDSDESLYVYDKNDTVVRKITAAADVSTVSALPTSINADLNGNTYRVDGASGTIIRTTPAGVDSVVADVHTLPGALKVPGLWPYSLMRTGPASYALLVSNGYTFSNEVVAKLVVAH</sequence>
<evidence type="ECO:0000256" key="1">
    <source>
        <dbReference type="SAM" id="SignalP"/>
    </source>
</evidence>
<protein>
    <submittedName>
        <fullName evidence="2">Uncharacterized protein</fullName>
    </submittedName>
</protein>